<evidence type="ECO:0008006" key="3">
    <source>
        <dbReference type="Google" id="ProtNLM"/>
    </source>
</evidence>
<accession>A0A4U0EMW1</accession>
<name>A0A4U0EMW1_9FLAO</name>
<sequence length="162" mass="19089">MKIRILTIFLLTIGITNAQEKYSELIIGTWEFGKNCDLGTDAEKNEFEEIPWCPPYTENGTGYPTRTYKNDGEYIDYFTSEHIEYGKWKIRNGKLILKNRISKQNAESRKELIERFLKKGLISKESDGFYYQKPIEIDIKSLTENQLEFGNEKVYSIHKRIK</sequence>
<gene>
    <name evidence="1" type="ORF">E5167_15160</name>
</gene>
<protein>
    <recommendedName>
        <fullName evidence="3">Lipocalin-like domain-containing protein</fullName>
    </recommendedName>
</protein>
<dbReference type="Proteomes" id="UP000307657">
    <property type="component" value="Unassembled WGS sequence"/>
</dbReference>
<proteinExistence type="predicted"/>
<comment type="caution">
    <text evidence="1">The sequence shown here is derived from an EMBL/GenBank/DDBJ whole genome shotgun (WGS) entry which is preliminary data.</text>
</comment>
<evidence type="ECO:0000313" key="1">
    <source>
        <dbReference type="EMBL" id="TJY31582.1"/>
    </source>
</evidence>
<dbReference type="EMBL" id="SUPL01000015">
    <property type="protein sequence ID" value="TJY31582.1"/>
    <property type="molecule type" value="Genomic_DNA"/>
</dbReference>
<dbReference type="RefSeq" id="WP_136845009.1">
    <property type="nucleotide sequence ID" value="NZ_SUPL01000015.1"/>
</dbReference>
<evidence type="ECO:0000313" key="2">
    <source>
        <dbReference type="Proteomes" id="UP000307657"/>
    </source>
</evidence>
<dbReference type="AlphaFoldDB" id="A0A4U0EMW1"/>
<keyword evidence="2" id="KW-1185">Reference proteome</keyword>
<dbReference type="OrthoDB" id="1435174at2"/>
<reference evidence="1 2" key="1">
    <citation type="submission" date="2019-04" db="EMBL/GenBank/DDBJ databases">
        <title>Lacinutrix sp. nov., isolated from marine water.</title>
        <authorList>
            <person name="Kim W."/>
        </authorList>
    </citation>
    <scope>NUCLEOTIDE SEQUENCE [LARGE SCALE GENOMIC DNA]</scope>
    <source>
        <strain evidence="1 2">CAU 1491</strain>
    </source>
</reference>
<organism evidence="1 2">
    <name type="scientific">Pontimicrobium aquaticum</name>
    <dbReference type="NCBI Taxonomy" id="2565367"/>
    <lineage>
        <taxon>Bacteria</taxon>
        <taxon>Pseudomonadati</taxon>
        <taxon>Bacteroidota</taxon>
        <taxon>Flavobacteriia</taxon>
        <taxon>Flavobacteriales</taxon>
        <taxon>Flavobacteriaceae</taxon>
        <taxon>Pontimicrobium</taxon>
    </lineage>
</organism>